<organism evidence="2 3">
    <name type="scientific">Cytospora leucostoma</name>
    <dbReference type="NCBI Taxonomy" id="1230097"/>
    <lineage>
        <taxon>Eukaryota</taxon>
        <taxon>Fungi</taxon>
        <taxon>Dikarya</taxon>
        <taxon>Ascomycota</taxon>
        <taxon>Pezizomycotina</taxon>
        <taxon>Sordariomycetes</taxon>
        <taxon>Sordariomycetidae</taxon>
        <taxon>Diaporthales</taxon>
        <taxon>Cytosporaceae</taxon>
        <taxon>Cytospora</taxon>
    </lineage>
</organism>
<name>A0A423VM12_9PEZI</name>
<gene>
    <name evidence="2" type="ORF">VPNG_09823</name>
</gene>
<dbReference type="EMBL" id="LKEB01000087">
    <property type="protein sequence ID" value="ROV92061.1"/>
    <property type="molecule type" value="Genomic_DNA"/>
</dbReference>
<evidence type="ECO:0000313" key="3">
    <source>
        <dbReference type="Proteomes" id="UP000285146"/>
    </source>
</evidence>
<keyword evidence="3" id="KW-1185">Reference proteome</keyword>
<dbReference type="InParanoid" id="A0A423VM12"/>
<evidence type="ECO:0000313" key="2">
    <source>
        <dbReference type="EMBL" id="ROV92061.1"/>
    </source>
</evidence>
<evidence type="ECO:0000256" key="1">
    <source>
        <dbReference type="SAM" id="MobiDB-lite"/>
    </source>
</evidence>
<protein>
    <submittedName>
        <fullName evidence="2">Uncharacterized protein</fullName>
    </submittedName>
</protein>
<accession>A0A423VM12</accession>
<proteinExistence type="predicted"/>
<comment type="caution">
    <text evidence="2">The sequence shown here is derived from an EMBL/GenBank/DDBJ whole genome shotgun (WGS) entry which is preliminary data.</text>
</comment>
<dbReference type="Proteomes" id="UP000285146">
    <property type="component" value="Unassembled WGS sequence"/>
</dbReference>
<sequence length="66" mass="6552">MASSTNSPAASGPLAWLHDQPVSAGPMPQASRLPELDLISRAGPSGNAEAAAAITATIGHDEGLDC</sequence>
<reference evidence="2 3" key="1">
    <citation type="submission" date="2015-09" db="EMBL/GenBank/DDBJ databases">
        <title>Host preference determinants of Valsa canker pathogens revealed by comparative genomics.</title>
        <authorList>
            <person name="Yin Z."/>
            <person name="Huang L."/>
        </authorList>
    </citation>
    <scope>NUCLEOTIDE SEQUENCE [LARGE SCALE GENOMIC DNA]</scope>
    <source>
        <strain evidence="2 3">SXYLt</strain>
    </source>
</reference>
<dbReference type="AlphaFoldDB" id="A0A423VM12"/>
<feature type="region of interest" description="Disordered" evidence="1">
    <location>
        <begin position="1"/>
        <end position="31"/>
    </location>
</feature>